<dbReference type="AlphaFoldDB" id="A0A0A9H8W7"/>
<proteinExistence type="predicted"/>
<dbReference type="EMBL" id="GBRH01164719">
    <property type="protein sequence ID" value="JAE33177.1"/>
    <property type="molecule type" value="Transcribed_RNA"/>
</dbReference>
<protein>
    <submittedName>
        <fullName evidence="1">Uncharacterized protein</fullName>
    </submittedName>
</protein>
<organism evidence="1">
    <name type="scientific">Arundo donax</name>
    <name type="common">Giant reed</name>
    <name type="synonym">Donax arundinaceus</name>
    <dbReference type="NCBI Taxonomy" id="35708"/>
    <lineage>
        <taxon>Eukaryota</taxon>
        <taxon>Viridiplantae</taxon>
        <taxon>Streptophyta</taxon>
        <taxon>Embryophyta</taxon>
        <taxon>Tracheophyta</taxon>
        <taxon>Spermatophyta</taxon>
        <taxon>Magnoliopsida</taxon>
        <taxon>Liliopsida</taxon>
        <taxon>Poales</taxon>
        <taxon>Poaceae</taxon>
        <taxon>PACMAD clade</taxon>
        <taxon>Arundinoideae</taxon>
        <taxon>Arundineae</taxon>
        <taxon>Arundo</taxon>
    </lineage>
</organism>
<reference evidence="1" key="1">
    <citation type="submission" date="2014-09" db="EMBL/GenBank/DDBJ databases">
        <authorList>
            <person name="Magalhaes I.L.F."/>
            <person name="Oliveira U."/>
            <person name="Santos F.R."/>
            <person name="Vidigal T.H.D.A."/>
            <person name="Brescovit A.D."/>
            <person name="Santos A.J."/>
        </authorList>
    </citation>
    <scope>NUCLEOTIDE SEQUENCE</scope>
    <source>
        <tissue evidence="1">Shoot tissue taken approximately 20 cm above the soil surface</tissue>
    </source>
</reference>
<evidence type="ECO:0000313" key="1">
    <source>
        <dbReference type="EMBL" id="JAE33177.1"/>
    </source>
</evidence>
<accession>A0A0A9H8W7</accession>
<reference evidence="1" key="2">
    <citation type="journal article" date="2015" name="Data Brief">
        <title>Shoot transcriptome of the giant reed, Arundo donax.</title>
        <authorList>
            <person name="Barrero R.A."/>
            <person name="Guerrero F.D."/>
            <person name="Moolhuijzen P."/>
            <person name="Goolsby J.A."/>
            <person name="Tidwell J."/>
            <person name="Bellgard S.E."/>
            <person name="Bellgard M.I."/>
        </authorList>
    </citation>
    <scope>NUCLEOTIDE SEQUENCE</scope>
    <source>
        <tissue evidence="1">Shoot tissue taken approximately 20 cm above the soil surface</tissue>
    </source>
</reference>
<sequence>MVGMKLLLPVSTDESPNTMIAGTFPAAIPPCSKKKINHGKYLWSDIAGHHFQRTETKIQAYKQRYS</sequence>
<name>A0A0A9H8W7_ARUDO</name>